<dbReference type="EMBL" id="JACOPO010000009">
    <property type="protein sequence ID" value="MBC5723524.1"/>
    <property type="molecule type" value="Genomic_DNA"/>
</dbReference>
<keyword evidence="2" id="KW-1185">Reference proteome</keyword>
<dbReference type="Pfam" id="PF20124">
    <property type="entry name" value="DUF6514"/>
    <property type="match status" value="1"/>
</dbReference>
<reference evidence="1" key="1">
    <citation type="submission" date="2020-08" db="EMBL/GenBank/DDBJ databases">
        <title>Genome public.</title>
        <authorList>
            <person name="Liu C."/>
            <person name="Sun Q."/>
        </authorList>
    </citation>
    <scope>NUCLEOTIDE SEQUENCE</scope>
    <source>
        <strain evidence="1">NSJ-23</strain>
    </source>
</reference>
<dbReference type="RefSeq" id="WP_147571926.1">
    <property type="nucleotide sequence ID" value="NZ_JACOPO010000009.1"/>
</dbReference>
<name>A0A8J6J317_9FIRM</name>
<organism evidence="1 2">
    <name type="scientific">Flintibacter hominis</name>
    <dbReference type="NCBI Taxonomy" id="2763048"/>
    <lineage>
        <taxon>Bacteria</taxon>
        <taxon>Bacillati</taxon>
        <taxon>Bacillota</taxon>
        <taxon>Clostridia</taxon>
        <taxon>Eubacteriales</taxon>
        <taxon>Flintibacter</taxon>
    </lineage>
</organism>
<accession>A0A8J6J317</accession>
<gene>
    <name evidence="1" type="ORF">H8S11_11960</name>
</gene>
<dbReference type="AlphaFoldDB" id="A0A8J6J317"/>
<sequence length="89" mass="10016">MMEMKIASRSCADDLGRQRTFHYYLTVDQIPVGQFCCEDYGVRIDEEDGDSASVPSITTSPVRIDELMTLLVDNLVGPVSLEDVIDDWK</sequence>
<dbReference type="InterPro" id="IPR017016">
    <property type="entry name" value="UCP033595"/>
</dbReference>
<evidence type="ECO:0000313" key="1">
    <source>
        <dbReference type="EMBL" id="MBC5723524.1"/>
    </source>
</evidence>
<comment type="caution">
    <text evidence="1">The sequence shown here is derived from an EMBL/GenBank/DDBJ whole genome shotgun (WGS) entry which is preliminary data.</text>
</comment>
<evidence type="ECO:0000313" key="2">
    <source>
        <dbReference type="Proteomes" id="UP000628736"/>
    </source>
</evidence>
<proteinExistence type="predicted"/>
<dbReference type="Proteomes" id="UP000628736">
    <property type="component" value="Unassembled WGS sequence"/>
</dbReference>
<protein>
    <submittedName>
        <fullName evidence="1">Uncharacterized protein</fullName>
    </submittedName>
</protein>